<keyword evidence="1" id="KW-0472">Membrane</keyword>
<accession>A0A1G6X4N9</accession>
<keyword evidence="1" id="KW-0812">Transmembrane</keyword>
<dbReference type="AlphaFoldDB" id="A0A1G6X4N9"/>
<evidence type="ECO:0000313" key="2">
    <source>
        <dbReference type="EMBL" id="SDD73112.1"/>
    </source>
</evidence>
<keyword evidence="3" id="KW-1185">Reference proteome</keyword>
<dbReference type="Pfam" id="PF12277">
    <property type="entry name" value="DUF3618"/>
    <property type="match status" value="1"/>
</dbReference>
<dbReference type="InterPro" id="IPR022062">
    <property type="entry name" value="DUF3618"/>
</dbReference>
<name>A0A1G6X4N9_9PSEU</name>
<evidence type="ECO:0000256" key="1">
    <source>
        <dbReference type="SAM" id="Phobius"/>
    </source>
</evidence>
<dbReference type="Proteomes" id="UP000199501">
    <property type="component" value="Unassembled WGS sequence"/>
</dbReference>
<dbReference type="OrthoDB" id="5196933at2"/>
<keyword evidence="1" id="KW-1133">Transmembrane helix</keyword>
<evidence type="ECO:0008006" key="4">
    <source>
        <dbReference type="Google" id="ProtNLM"/>
    </source>
</evidence>
<gene>
    <name evidence="2" type="ORF">SAMN05216174_116105</name>
</gene>
<protein>
    <recommendedName>
        <fullName evidence="4">DUF3618 domain-containing protein</fullName>
    </recommendedName>
</protein>
<dbReference type="EMBL" id="FMZZ01000016">
    <property type="protein sequence ID" value="SDD73112.1"/>
    <property type="molecule type" value="Genomic_DNA"/>
</dbReference>
<sequence>MARDPDTIQREIEQARDALAATLDQLGTKASPKRLVDNAKVSAKSKLDDPKVKLALLGVGALVGLLVVRGLFR</sequence>
<evidence type="ECO:0000313" key="3">
    <source>
        <dbReference type="Proteomes" id="UP000199501"/>
    </source>
</evidence>
<dbReference type="RefSeq" id="WP_091455966.1">
    <property type="nucleotide sequence ID" value="NZ_FMZZ01000016.1"/>
</dbReference>
<reference evidence="3" key="1">
    <citation type="submission" date="2016-10" db="EMBL/GenBank/DDBJ databases">
        <authorList>
            <person name="Varghese N."/>
            <person name="Submissions S."/>
        </authorList>
    </citation>
    <scope>NUCLEOTIDE SEQUENCE [LARGE SCALE GENOMIC DNA]</scope>
    <source>
        <strain evidence="3">IBRC-M 10403</strain>
    </source>
</reference>
<dbReference type="STRING" id="1271860.SAMN05216174_116105"/>
<organism evidence="2 3">
    <name type="scientific">Actinokineospora iranica</name>
    <dbReference type="NCBI Taxonomy" id="1271860"/>
    <lineage>
        <taxon>Bacteria</taxon>
        <taxon>Bacillati</taxon>
        <taxon>Actinomycetota</taxon>
        <taxon>Actinomycetes</taxon>
        <taxon>Pseudonocardiales</taxon>
        <taxon>Pseudonocardiaceae</taxon>
        <taxon>Actinokineospora</taxon>
    </lineage>
</organism>
<proteinExistence type="predicted"/>
<feature type="transmembrane region" description="Helical" evidence="1">
    <location>
        <begin position="54"/>
        <end position="72"/>
    </location>
</feature>